<protein>
    <submittedName>
        <fullName evidence="1">Uncharacterized protein</fullName>
    </submittedName>
</protein>
<reference evidence="1" key="1">
    <citation type="journal article" date="2014" name="Int. J. Syst. Evol. Microbiol.">
        <title>Complete genome sequence of Corynebacterium casei LMG S-19264T (=DSM 44701T), isolated from a smear-ripened cheese.</title>
        <authorList>
            <consortium name="US DOE Joint Genome Institute (JGI-PGF)"/>
            <person name="Walter F."/>
            <person name="Albersmeier A."/>
            <person name="Kalinowski J."/>
            <person name="Ruckert C."/>
        </authorList>
    </citation>
    <scope>NUCLEOTIDE SEQUENCE</scope>
    <source>
        <strain evidence="1">CGMCC 4.7679</strain>
    </source>
</reference>
<dbReference type="RefSeq" id="WP_145933264.1">
    <property type="nucleotide sequence ID" value="NZ_BNAV01000009.1"/>
</dbReference>
<evidence type="ECO:0000313" key="1">
    <source>
        <dbReference type="EMBL" id="GHF71953.1"/>
    </source>
</evidence>
<proteinExistence type="predicted"/>
<dbReference type="Proteomes" id="UP000658656">
    <property type="component" value="Unassembled WGS sequence"/>
</dbReference>
<dbReference type="EMBL" id="BNAV01000009">
    <property type="protein sequence ID" value="GHF71953.1"/>
    <property type="molecule type" value="Genomic_DNA"/>
</dbReference>
<dbReference type="AlphaFoldDB" id="A0A8H9MCG1"/>
<reference evidence="1" key="2">
    <citation type="submission" date="2020-09" db="EMBL/GenBank/DDBJ databases">
        <authorList>
            <person name="Sun Q."/>
            <person name="Zhou Y."/>
        </authorList>
    </citation>
    <scope>NUCLEOTIDE SEQUENCE</scope>
    <source>
        <strain evidence="1">CGMCC 4.7679</strain>
    </source>
</reference>
<keyword evidence="2" id="KW-1185">Reference proteome</keyword>
<evidence type="ECO:0000313" key="2">
    <source>
        <dbReference type="Proteomes" id="UP000658656"/>
    </source>
</evidence>
<organism evidence="1 2">
    <name type="scientific">Amycolatopsis bartoniae</name>
    <dbReference type="NCBI Taxonomy" id="941986"/>
    <lineage>
        <taxon>Bacteria</taxon>
        <taxon>Bacillati</taxon>
        <taxon>Actinomycetota</taxon>
        <taxon>Actinomycetes</taxon>
        <taxon>Pseudonocardiales</taxon>
        <taxon>Pseudonocardiaceae</taxon>
        <taxon>Amycolatopsis</taxon>
    </lineage>
</organism>
<comment type="caution">
    <text evidence="1">The sequence shown here is derived from an EMBL/GenBank/DDBJ whole genome shotgun (WGS) entry which is preliminary data.</text>
</comment>
<gene>
    <name evidence="1" type="ORF">GCM10017566_52140</name>
</gene>
<name>A0A8H9MCG1_9PSEU</name>
<dbReference type="OrthoDB" id="3815295at2"/>
<sequence length="272" mass="31030">MTNWLSQTGYPLEMRVAQRLQDAKLAQNWEREPNLTYVDVLTNEERETDYYLDWWEENDKYCLVFRIVIECKSTKNPWIVFRRAAKREQPATSLFDFRQNLTLHWVQEYGQLTPVMTALNDHLEGRVHQWPAPGYAIVEAFKGANSKDAAYNAARQTLSAAVGATVNTWDSSFQKLGCSIVAPIVITTSPLFEARLDNGGTSVVAQPVSCTSVEVELKSVRCVARVLIMNDERLDEVVADCLALEKHLPHFSEIFNPQLIKRSKGAFGPRWY</sequence>
<accession>A0A8H9MCG1</accession>